<name>A0A7X1C817_9LIST</name>
<dbReference type="AlphaFoldDB" id="A0A7X1C817"/>
<evidence type="ECO:0000313" key="2">
    <source>
        <dbReference type="Proteomes" id="UP000561617"/>
    </source>
</evidence>
<dbReference type="InterPro" id="IPR029016">
    <property type="entry name" value="GAF-like_dom_sf"/>
</dbReference>
<dbReference type="EMBL" id="JAASTW010000002">
    <property type="protein sequence ID" value="MBC1487816.1"/>
    <property type="molecule type" value="Genomic_DNA"/>
</dbReference>
<protein>
    <submittedName>
        <fullName evidence="1">GAF domain-containing protein</fullName>
    </submittedName>
</protein>
<proteinExistence type="predicted"/>
<sequence length="142" mass="16276">MRQIQSLIEQKQKEWQVDFVGLAENVAPAHAPKEIHWLYVAGNQSIAYKNIRLQVGRGIAGLVWKTARSQKDKHILADVEKRLEYPIARTEKLVNVYAVPVMDKHEVIGVLLIGYRSAIDVFDEQKIEKFALELSSLILRNE</sequence>
<dbReference type="RefSeq" id="WP_185380542.1">
    <property type="nucleotide sequence ID" value="NZ_JAASTW010000002.1"/>
</dbReference>
<dbReference type="Gene3D" id="3.30.450.40">
    <property type="match status" value="1"/>
</dbReference>
<dbReference type="Proteomes" id="UP000561617">
    <property type="component" value="Unassembled WGS sequence"/>
</dbReference>
<reference evidence="1 2" key="1">
    <citation type="submission" date="2020-03" db="EMBL/GenBank/DDBJ databases">
        <title>Soil Listeria distribution.</title>
        <authorList>
            <person name="Liao J."/>
            <person name="Wiedmann M."/>
        </authorList>
    </citation>
    <scope>NUCLEOTIDE SEQUENCE [LARGE SCALE GENOMIC DNA]</scope>
    <source>
        <strain evidence="1 2">FSL L7-1554</strain>
    </source>
</reference>
<comment type="caution">
    <text evidence="1">The sequence shown here is derived from an EMBL/GenBank/DDBJ whole genome shotgun (WGS) entry which is preliminary data.</text>
</comment>
<evidence type="ECO:0000313" key="1">
    <source>
        <dbReference type="EMBL" id="MBC1487816.1"/>
    </source>
</evidence>
<accession>A0A7X1C817</accession>
<gene>
    <name evidence="1" type="ORF">HCJ38_02090</name>
</gene>
<organism evidence="1 2">
    <name type="scientific">Listeria immobilis</name>
    <dbReference type="NCBI Taxonomy" id="2713502"/>
    <lineage>
        <taxon>Bacteria</taxon>
        <taxon>Bacillati</taxon>
        <taxon>Bacillota</taxon>
        <taxon>Bacilli</taxon>
        <taxon>Bacillales</taxon>
        <taxon>Listeriaceae</taxon>
        <taxon>Listeria</taxon>
    </lineage>
</organism>
<dbReference type="SUPFAM" id="SSF55781">
    <property type="entry name" value="GAF domain-like"/>
    <property type="match status" value="1"/>
</dbReference>